<gene>
    <name evidence="2" type="ORF">SEPMUDRAFT_65661</name>
</gene>
<feature type="compositionally biased region" description="Basic and acidic residues" evidence="1">
    <location>
        <begin position="697"/>
        <end position="707"/>
    </location>
</feature>
<organism evidence="2 3">
    <name type="scientific">Sphaerulina musiva (strain SO2202)</name>
    <name type="common">Poplar stem canker fungus</name>
    <name type="synonym">Septoria musiva</name>
    <dbReference type="NCBI Taxonomy" id="692275"/>
    <lineage>
        <taxon>Eukaryota</taxon>
        <taxon>Fungi</taxon>
        <taxon>Dikarya</taxon>
        <taxon>Ascomycota</taxon>
        <taxon>Pezizomycotina</taxon>
        <taxon>Dothideomycetes</taxon>
        <taxon>Dothideomycetidae</taxon>
        <taxon>Mycosphaerellales</taxon>
        <taxon>Mycosphaerellaceae</taxon>
        <taxon>Sphaerulina</taxon>
    </lineage>
</organism>
<accession>M3D3M9</accession>
<dbReference type="SUPFAM" id="SSF81383">
    <property type="entry name" value="F-box domain"/>
    <property type="match status" value="1"/>
</dbReference>
<dbReference type="OrthoDB" id="408631at2759"/>
<dbReference type="HOGENOM" id="CLU_016204_0_0_1"/>
<feature type="region of interest" description="Disordered" evidence="1">
    <location>
        <begin position="561"/>
        <end position="580"/>
    </location>
</feature>
<feature type="region of interest" description="Disordered" evidence="1">
    <location>
        <begin position="682"/>
        <end position="707"/>
    </location>
</feature>
<dbReference type="InterPro" id="IPR032675">
    <property type="entry name" value="LRR_dom_sf"/>
</dbReference>
<dbReference type="RefSeq" id="XP_016760630.1">
    <property type="nucleotide sequence ID" value="XM_016909727.1"/>
</dbReference>
<dbReference type="eggNOG" id="ENOG502S6PB">
    <property type="taxonomic scope" value="Eukaryota"/>
</dbReference>
<dbReference type="InterPro" id="IPR036047">
    <property type="entry name" value="F-box-like_dom_sf"/>
</dbReference>
<sequence length="835" mass="92047">MEAVPPSYASATAIDIWHIIAPYIPSADLCSALLVCSRWHATFAPHLWGNPASHFGVENDAVYVALTRFRKTLQTARLFVRSLTHTMHLPPAHAELYNGPHSHWLRDIIARLPNLQSLIVRGLPFFDYAALQALVLMQSKSEERYDLPTGVIELPASRGHFYQRPRSPVDRIPSFSLRLLDASRCPNVTSTCLAAAISRFEGLLYLDLSFSYPARDPAVLTVLAKLAGLQVLKLRGVSLKDDSIEVLASSIGLRVRSLDIRDNQVTDRGVRILLDYCFARQTAHTEAAPTVMFQHSPNLLPYLGSEMLDIYQGEDFEAYLRNAFTDRFVSRLAIEDAPSGGITHLYIARNALTVEGISGLVRSGRLHVLDVGSVAGAKFRQHLNFPEECYSDSTVPGAEKLAPVLAAHAADCLTFLRIDHSLITKETPRTSAFEAIVHDRVELADTAMPLIPRHAAELDGSSVRPEAFELAADEQPPQYELEGQPVPFVGSPAVDDTYKVDAVEDILESASEARRDSDLAPEVVNTISRSTLYRTHLNPGSAFGEDTMITTANGLATAVSSVGSPAVTPPRTPRSRTYSSMNSERQARLRAQMAAGHSLHPAMLPHLTTLVLTNLPQSSSNPAIADRIIRFVKRCAEETAHARSQALLDYSLPPGRKGHMSALNQSANKIFASKRLVLEVAPEDGERSRKASPWQHQETRSMTNDRDSEALWDAAATDFSFFGEEENMFPTIEAGLPTYNVASEKEVDCGQAGEERASSQPLSGMISIDTIAALSSFRKERKLAHNRKLAAGAPRAETEGFWDGVIQVVRSHANMRSDEELDYYGNRFTNNYLYR</sequence>
<name>M3D3M9_SPHMS</name>
<dbReference type="STRING" id="692275.M3D3M9"/>
<proteinExistence type="predicted"/>
<evidence type="ECO:0008006" key="4">
    <source>
        <dbReference type="Google" id="ProtNLM"/>
    </source>
</evidence>
<evidence type="ECO:0000313" key="3">
    <source>
        <dbReference type="Proteomes" id="UP000016931"/>
    </source>
</evidence>
<evidence type="ECO:0000313" key="2">
    <source>
        <dbReference type="EMBL" id="EMF12509.1"/>
    </source>
</evidence>
<dbReference type="EMBL" id="KB456264">
    <property type="protein sequence ID" value="EMF12509.1"/>
    <property type="molecule type" value="Genomic_DNA"/>
</dbReference>
<keyword evidence="3" id="KW-1185">Reference proteome</keyword>
<dbReference type="AlphaFoldDB" id="M3D3M9"/>
<protein>
    <recommendedName>
        <fullName evidence="4">F-box domain-containing protein</fullName>
    </recommendedName>
</protein>
<evidence type="ECO:0000256" key="1">
    <source>
        <dbReference type="SAM" id="MobiDB-lite"/>
    </source>
</evidence>
<dbReference type="GeneID" id="27906864"/>
<dbReference type="SUPFAM" id="SSF52047">
    <property type="entry name" value="RNI-like"/>
    <property type="match status" value="1"/>
</dbReference>
<dbReference type="OMA" id="PSHIPHM"/>
<dbReference type="Gene3D" id="3.80.10.10">
    <property type="entry name" value="Ribonuclease Inhibitor"/>
    <property type="match status" value="1"/>
</dbReference>
<dbReference type="Proteomes" id="UP000016931">
    <property type="component" value="Unassembled WGS sequence"/>
</dbReference>
<reference evidence="2 3" key="1">
    <citation type="journal article" date="2012" name="PLoS Pathog.">
        <title>Diverse lifestyles and strategies of plant pathogenesis encoded in the genomes of eighteen Dothideomycetes fungi.</title>
        <authorList>
            <person name="Ohm R.A."/>
            <person name="Feau N."/>
            <person name="Henrissat B."/>
            <person name="Schoch C.L."/>
            <person name="Horwitz B.A."/>
            <person name="Barry K.W."/>
            <person name="Condon B.J."/>
            <person name="Copeland A.C."/>
            <person name="Dhillon B."/>
            <person name="Glaser F."/>
            <person name="Hesse C.N."/>
            <person name="Kosti I."/>
            <person name="LaButti K."/>
            <person name="Lindquist E.A."/>
            <person name="Lucas S."/>
            <person name="Salamov A.A."/>
            <person name="Bradshaw R.E."/>
            <person name="Ciuffetti L."/>
            <person name="Hamelin R.C."/>
            <person name="Kema G.H.J."/>
            <person name="Lawrence C."/>
            <person name="Scott J.A."/>
            <person name="Spatafora J.W."/>
            <person name="Turgeon B.G."/>
            <person name="de Wit P.J.G.M."/>
            <person name="Zhong S."/>
            <person name="Goodwin S.B."/>
            <person name="Grigoriev I.V."/>
        </authorList>
    </citation>
    <scope>NUCLEOTIDE SEQUENCE [LARGE SCALE GENOMIC DNA]</scope>
    <source>
        <strain evidence="2 3">SO2202</strain>
    </source>
</reference>